<dbReference type="EMBL" id="VZCY01000017">
    <property type="protein sequence ID" value="MQN08742.1"/>
    <property type="molecule type" value="Genomic_DNA"/>
</dbReference>
<dbReference type="AlphaFoldDB" id="A0A6A7VR01"/>
<gene>
    <name evidence="1" type="ORF">F7D97_02090</name>
</gene>
<comment type="caution">
    <text evidence="1">The sequence shown here is derived from an EMBL/GenBank/DDBJ whole genome shotgun (WGS) entry which is preliminary data.</text>
</comment>
<evidence type="ECO:0000313" key="1">
    <source>
        <dbReference type="EMBL" id="MQN08742.1"/>
    </source>
</evidence>
<sequence length="363" mass="41678">MAHPQNTPYHFLKANKMNCNISYNIYNKCIFAGPNVLQIILVALLPINYLSIFAYNKTERIKIEKTPEIQKGKNCIWHITTPSGISNVDYIKYLDKNDTIIVVADKQLSKYIRTKDGLSLMTSENPTTFLEYNPKGLQIIPFNLQLNDSVVSPYNAEGVYCGKYNMSISGNQVIKVIGMGKMMVNQEEVIENVVLLVREKKENVSINYPQKREQAPITRMVKSYIWYDATNYQVILNYENQRFFANNLLVSQNSVCYKYHSNTFLESQEDEKNTNNQKDLPLFEYSLSVTAKQLKISYSSAKSHDFRIQICDIAGIVYCSKNYSKQNILPSGELSFNLSHLCKGIYVAYIFIDGQVYCKSFSL</sequence>
<dbReference type="Proteomes" id="UP000406735">
    <property type="component" value="Unassembled WGS sequence"/>
</dbReference>
<name>A0A6A7VR01_9BACT</name>
<organism evidence="1 2">
    <name type="scientific">Segatella copri</name>
    <dbReference type="NCBI Taxonomy" id="165179"/>
    <lineage>
        <taxon>Bacteria</taxon>
        <taxon>Pseudomonadati</taxon>
        <taxon>Bacteroidota</taxon>
        <taxon>Bacteroidia</taxon>
        <taxon>Bacteroidales</taxon>
        <taxon>Prevotellaceae</taxon>
        <taxon>Segatella</taxon>
    </lineage>
</organism>
<protein>
    <submittedName>
        <fullName evidence="1">Uncharacterized protein</fullName>
    </submittedName>
</protein>
<dbReference type="RefSeq" id="WP_153080127.1">
    <property type="nucleotide sequence ID" value="NZ_VZAU01000018.1"/>
</dbReference>
<accession>A0A6A7VR01</accession>
<reference evidence="1 2" key="1">
    <citation type="submission" date="2019-09" db="EMBL/GenBank/DDBJ databases">
        <title>Distinct polysaccharide growth profiles of human intestinal Prevotella copri isolates.</title>
        <authorList>
            <person name="Fehlner-Peach H."/>
            <person name="Magnabosco C."/>
            <person name="Raghavan V."/>
            <person name="Scher J.U."/>
            <person name="Tett A."/>
            <person name="Cox L.M."/>
            <person name="Gottsegen C."/>
            <person name="Watters A."/>
            <person name="Wiltshire- Gordon J.D."/>
            <person name="Segata N."/>
            <person name="Bonneau R."/>
            <person name="Littman D.R."/>
        </authorList>
    </citation>
    <scope>NUCLEOTIDE SEQUENCE [LARGE SCALE GENOMIC DNA]</scope>
    <source>
        <strain evidence="2">iK21513</strain>
    </source>
</reference>
<proteinExistence type="predicted"/>
<evidence type="ECO:0000313" key="2">
    <source>
        <dbReference type="Proteomes" id="UP000406735"/>
    </source>
</evidence>